<evidence type="ECO:0000313" key="2">
    <source>
        <dbReference type="Proteomes" id="UP000077315"/>
    </source>
</evidence>
<gene>
    <name evidence="1" type="ORF">PHYBLDRAFT_64694</name>
</gene>
<dbReference type="VEuPathDB" id="FungiDB:PHYBLDRAFT_64694"/>
<proteinExistence type="predicted"/>
<reference evidence="2" key="1">
    <citation type="submission" date="2015-06" db="EMBL/GenBank/DDBJ databases">
        <title>Expansion of signal transduction pathways in fungi by whole-genome duplication.</title>
        <authorList>
            <consortium name="DOE Joint Genome Institute"/>
            <person name="Corrochano L.M."/>
            <person name="Kuo A."/>
            <person name="Marcet-Houben M."/>
            <person name="Polaino S."/>
            <person name="Salamov A."/>
            <person name="Villalobos J.M."/>
            <person name="Alvarez M.I."/>
            <person name="Avalos J."/>
            <person name="Benito E.P."/>
            <person name="Benoit I."/>
            <person name="Burger G."/>
            <person name="Camino L.P."/>
            <person name="Canovas D."/>
            <person name="Cerda-Olmedo E."/>
            <person name="Cheng J.-F."/>
            <person name="Dominguez A."/>
            <person name="Elias M."/>
            <person name="Eslava A.P."/>
            <person name="Glaser F."/>
            <person name="Grimwood J."/>
            <person name="Gutierrez G."/>
            <person name="Heitman J."/>
            <person name="Henrissat B."/>
            <person name="Iturriaga E.A."/>
            <person name="Lang B.F."/>
            <person name="Lavin J.L."/>
            <person name="Lee S."/>
            <person name="Li W."/>
            <person name="Lindquist E."/>
            <person name="Lopez-Garcia S."/>
            <person name="Luque E.M."/>
            <person name="Marcos A.T."/>
            <person name="Martin J."/>
            <person name="McCluskey K."/>
            <person name="Medina H.R."/>
            <person name="Miralles-Duran A."/>
            <person name="Miyazaki A."/>
            <person name="Munoz-Torres E."/>
            <person name="Oguiza J.A."/>
            <person name="Ohm R."/>
            <person name="Olmedo M."/>
            <person name="Orejas M."/>
            <person name="Ortiz-Castellanos L."/>
            <person name="Pisabarro A.G."/>
            <person name="Rodriguez-Romero J."/>
            <person name="Ruiz-Herrera J."/>
            <person name="Ruiz-Vazquez R."/>
            <person name="Sanz C."/>
            <person name="Schackwitz W."/>
            <person name="Schmutz J."/>
            <person name="Shahriari M."/>
            <person name="Shelest E."/>
            <person name="Silva-Franco F."/>
            <person name="Soanes D."/>
            <person name="Syed K."/>
            <person name="Tagua V.G."/>
            <person name="Talbot N.J."/>
            <person name="Thon M."/>
            <person name="De vries R.P."/>
            <person name="Wiebenga A."/>
            <person name="Yadav J.S."/>
            <person name="Braun E.L."/>
            <person name="Baker S."/>
            <person name="Garre V."/>
            <person name="Horwitz B."/>
            <person name="Torres-Martinez S."/>
            <person name="Idnurm A."/>
            <person name="Herrera-Estrella A."/>
            <person name="Gabaldon T."/>
            <person name="Grigoriev I.V."/>
        </authorList>
    </citation>
    <scope>NUCLEOTIDE SEQUENCE [LARGE SCALE GENOMIC DNA]</scope>
    <source>
        <strain evidence="2">NRRL 1555(-)</strain>
    </source>
</reference>
<protein>
    <submittedName>
        <fullName evidence="1">Uncharacterized protein</fullName>
    </submittedName>
</protein>
<dbReference type="Proteomes" id="UP000077315">
    <property type="component" value="Unassembled WGS sequence"/>
</dbReference>
<dbReference type="AlphaFoldDB" id="A0A162PKP4"/>
<dbReference type="EMBL" id="KV440980">
    <property type="protein sequence ID" value="OAD73737.1"/>
    <property type="molecule type" value="Genomic_DNA"/>
</dbReference>
<name>A0A162PKP4_PHYB8</name>
<organism evidence="1 2">
    <name type="scientific">Phycomyces blakesleeanus (strain ATCC 8743b / DSM 1359 / FGSC 10004 / NBRC 33097 / NRRL 1555)</name>
    <dbReference type="NCBI Taxonomy" id="763407"/>
    <lineage>
        <taxon>Eukaryota</taxon>
        <taxon>Fungi</taxon>
        <taxon>Fungi incertae sedis</taxon>
        <taxon>Mucoromycota</taxon>
        <taxon>Mucoromycotina</taxon>
        <taxon>Mucoromycetes</taxon>
        <taxon>Mucorales</taxon>
        <taxon>Phycomycetaceae</taxon>
        <taxon>Phycomyces</taxon>
    </lineage>
</organism>
<sequence length="152" mass="17993">MKAHIIISLKYKVYYVKSNIDKKRLHTFALFHRNICTKQQTIDALKKSRKISEFIVKKNTGRVFIASIDELIKNILEVIKKEVNVKLEQMAAVKELEKNLKANKYIHKVDNVLSDLESKERTLGFFESLGIYSFKEEIRMCKRLFYICYKNL</sequence>
<evidence type="ECO:0000313" key="1">
    <source>
        <dbReference type="EMBL" id="OAD73737.1"/>
    </source>
</evidence>
<dbReference type="GeneID" id="29002245"/>
<dbReference type="InParanoid" id="A0A162PKP4"/>
<keyword evidence="2" id="KW-1185">Reference proteome</keyword>
<accession>A0A162PKP4</accession>
<dbReference type="RefSeq" id="XP_018291777.1">
    <property type="nucleotide sequence ID" value="XM_018441339.1"/>
</dbReference>